<dbReference type="STRING" id="646529.Desaci_2044"/>
<accession>I4D5E4</accession>
<dbReference type="OrthoDB" id="9803192at2"/>
<proteinExistence type="predicted"/>
<dbReference type="eggNOG" id="COG0493">
    <property type="taxonomic scope" value="Bacteria"/>
</dbReference>
<evidence type="ECO:0000256" key="2">
    <source>
        <dbReference type="ARBA" id="ARBA00023004"/>
    </source>
</evidence>
<protein>
    <submittedName>
        <fullName evidence="5">Putative selenate reductase, YgfK subunit</fullName>
    </submittedName>
</protein>
<dbReference type="InterPro" id="IPR028261">
    <property type="entry name" value="DPD_II"/>
</dbReference>
<dbReference type="AlphaFoldDB" id="I4D5E4"/>
<dbReference type="SUPFAM" id="SSF46548">
    <property type="entry name" value="alpha-helical ferredoxin"/>
    <property type="match status" value="2"/>
</dbReference>
<keyword evidence="6" id="KW-1185">Reference proteome</keyword>
<dbReference type="EMBL" id="CP003639">
    <property type="protein sequence ID" value="AFM41018.1"/>
    <property type="molecule type" value="Genomic_DNA"/>
</dbReference>
<dbReference type="PRINTS" id="PR00419">
    <property type="entry name" value="ADXRDTASE"/>
</dbReference>
<gene>
    <name evidence="5" type="ordered locus">Desaci_2044</name>
</gene>
<evidence type="ECO:0000313" key="6">
    <source>
        <dbReference type="Proteomes" id="UP000002892"/>
    </source>
</evidence>
<dbReference type="RefSeq" id="WP_014827022.1">
    <property type="nucleotide sequence ID" value="NC_018068.1"/>
</dbReference>
<dbReference type="InterPro" id="IPR017896">
    <property type="entry name" value="4Fe4S_Fe-S-bd"/>
</dbReference>
<dbReference type="PROSITE" id="PS00198">
    <property type="entry name" value="4FE4S_FER_1"/>
    <property type="match status" value="1"/>
</dbReference>
<dbReference type="Gene3D" id="1.10.1060.10">
    <property type="entry name" value="Alpha-helical ferredoxin"/>
    <property type="match status" value="1"/>
</dbReference>
<evidence type="ECO:0000313" key="5">
    <source>
        <dbReference type="EMBL" id="AFM41018.1"/>
    </source>
</evidence>
<dbReference type="HOGENOM" id="CLU_014791_0_0_9"/>
<dbReference type="InterPro" id="IPR023753">
    <property type="entry name" value="FAD/NAD-binding_dom"/>
</dbReference>
<dbReference type="InterPro" id="IPR017900">
    <property type="entry name" value="4Fe4S_Fe_S_CS"/>
</dbReference>
<dbReference type="InterPro" id="IPR009051">
    <property type="entry name" value="Helical_ferredxn"/>
</dbReference>
<dbReference type="SUPFAM" id="SSF51971">
    <property type="entry name" value="Nucleotide-binding domain"/>
    <property type="match status" value="2"/>
</dbReference>
<evidence type="ECO:0000259" key="4">
    <source>
        <dbReference type="PROSITE" id="PS51379"/>
    </source>
</evidence>
<dbReference type="eggNOG" id="COG1143">
    <property type="taxonomic scope" value="Bacteria"/>
</dbReference>
<keyword evidence="2" id="KW-0408">Iron</keyword>
<reference evidence="5 6" key="1">
    <citation type="journal article" date="2012" name="J. Bacteriol.">
        <title>Complete genome sequences of Desulfosporosinus orientis DSM765T, Desulfosporosinus youngiae DSM17734T, Desulfosporosinus meridiei DSM13257T, and Desulfosporosinus acidiphilus DSM22704T.</title>
        <authorList>
            <person name="Pester M."/>
            <person name="Brambilla E."/>
            <person name="Alazard D."/>
            <person name="Rattei T."/>
            <person name="Weinmaier T."/>
            <person name="Han J."/>
            <person name="Lucas S."/>
            <person name="Lapidus A."/>
            <person name="Cheng J.F."/>
            <person name="Goodwin L."/>
            <person name="Pitluck S."/>
            <person name="Peters L."/>
            <person name="Ovchinnikova G."/>
            <person name="Teshima H."/>
            <person name="Detter J.C."/>
            <person name="Han C.S."/>
            <person name="Tapia R."/>
            <person name="Land M.L."/>
            <person name="Hauser L."/>
            <person name="Kyrpides N.C."/>
            <person name="Ivanova N.N."/>
            <person name="Pagani I."/>
            <person name="Huntmann M."/>
            <person name="Wei C.L."/>
            <person name="Davenport K.W."/>
            <person name="Daligault H."/>
            <person name="Chain P.S."/>
            <person name="Chen A."/>
            <person name="Mavromatis K."/>
            <person name="Markowitz V."/>
            <person name="Szeto E."/>
            <person name="Mikhailova N."/>
            <person name="Pati A."/>
            <person name="Wagner M."/>
            <person name="Woyke T."/>
            <person name="Ollivier B."/>
            <person name="Klenk H.P."/>
            <person name="Spring S."/>
            <person name="Loy A."/>
        </authorList>
    </citation>
    <scope>NUCLEOTIDE SEQUENCE [LARGE SCALE GENOMIC DNA]</scope>
    <source>
        <strain evidence="6">DSM 22704 / JCM 16185 / SJ4</strain>
    </source>
</reference>
<dbReference type="GO" id="GO:0016491">
    <property type="term" value="F:oxidoreductase activity"/>
    <property type="evidence" value="ECO:0007669"/>
    <property type="project" value="InterPro"/>
</dbReference>
<dbReference type="SUPFAM" id="SSF51395">
    <property type="entry name" value="FMN-linked oxidoreductases"/>
    <property type="match status" value="1"/>
</dbReference>
<dbReference type="Gene3D" id="3.50.50.60">
    <property type="entry name" value="FAD/NAD(P)-binding domain"/>
    <property type="match status" value="3"/>
</dbReference>
<dbReference type="NCBIfam" id="TIGR03315">
    <property type="entry name" value="Se_ygfK"/>
    <property type="match status" value="1"/>
</dbReference>
<dbReference type="Proteomes" id="UP000002892">
    <property type="component" value="Chromosome"/>
</dbReference>
<keyword evidence="3" id="KW-0411">Iron-sulfur</keyword>
<evidence type="ECO:0000256" key="3">
    <source>
        <dbReference type="ARBA" id="ARBA00023014"/>
    </source>
</evidence>
<name>I4D5E4_DESAJ</name>
<feature type="domain" description="4Fe-4S ferredoxin-type" evidence="4">
    <location>
        <begin position="917"/>
        <end position="947"/>
    </location>
</feature>
<keyword evidence="1" id="KW-0479">Metal-binding</keyword>
<dbReference type="KEGG" id="dai:Desaci_2044"/>
<organism evidence="5 6">
    <name type="scientific">Desulfosporosinus acidiphilus (strain DSM 22704 / JCM 16185 / SJ4)</name>
    <dbReference type="NCBI Taxonomy" id="646529"/>
    <lineage>
        <taxon>Bacteria</taxon>
        <taxon>Bacillati</taxon>
        <taxon>Bacillota</taxon>
        <taxon>Clostridia</taxon>
        <taxon>Eubacteriales</taxon>
        <taxon>Desulfitobacteriaceae</taxon>
        <taxon>Desulfosporosinus</taxon>
    </lineage>
</organism>
<dbReference type="Pfam" id="PF07992">
    <property type="entry name" value="Pyr_redox_2"/>
    <property type="match status" value="1"/>
</dbReference>
<dbReference type="Pfam" id="PF14691">
    <property type="entry name" value="Fer4_20"/>
    <property type="match status" value="1"/>
</dbReference>
<dbReference type="InterPro" id="IPR017701">
    <property type="entry name" value="Se_rdtase_YgfK"/>
</dbReference>
<dbReference type="GO" id="GO:0046872">
    <property type="term" value="F:metal ion binding"/>
    <property type="evidence" value="ECO:0007669"/>
    <property type="project" value="UniProtKB-KW"/>
</dbReference>
<dbReference type="PANTHER" id="PTHR42783">
    <property type="entry name" value="GLUTAMATE SYNTHASE [NADPH] SMALL CHAIN"/>
    <property type="match status" value="1"/>
</dbReference>
<dbReference type="GO" id="GO:0051536">
    <property type="term" value="F:iron-sulfur cluster binding"/>
    <property type="evidence" value="ECO:0007669"/>
    <property type="project" value="UniProtKB-KW"/>
</dbReference>
<dbReference type="InterPro" id="IPR036188">
    <property type="entry name" value="FAD/NAD-bd_sf"/>
</dbReference>
<dbReference type="PANTHER" id="PTHR42783:SF3">
    <property type="entry name" value="GLUTAMATE SYNTHASE [NADPH] SMALL CHAIN-RELATED"/>
    <property type="match status" value="1"/>
</dbReference>
<sequence length="1019" mass="113865">MSDKMALIPFKQLLHWVMDENKQSGMVFGIPEEKYFRKANDRNMKLFGEAIDTPVGPAAGPHSQLAQNIIASYMSGSRFFELKSVQIMDELEIAKPCISAEDECYNTEWSTELPIMGAFEEYVKAWFLLYVIQKEFFAQSERRFMFNMSVGYDLKGIQSPKVDEFIEGLKDASQTKIFQECQAVLREEMGLFQHVDQAFVDQISPNICNSITLSTMHGCPPAEIEAIIRYLISEKKLHTFVKMNPTLLGYDYVRKTFDKMGYDYIDLKEASFTHDLQFSDGVGMLKRLKVFASEHKKNFGVKLSNTLPVKITRNELPGEEMYMSGRSLYPLTINLAYKLASEYKGDLKISYSGGADAFNVDRIFATGIRPITVATTLLKPGGYQRFKQLADLLDPLLDNQESSRLDLDKLKALADSSFEDANHIKESRDMLSRKTSLKLPLLDCFIAPCENGCPIEQDVPEYLRLVGEKRYEEAFDVIVSKNPLPFITGTICTHTCMTKCTRLDYDESVHIRGQKLVAAEKGFADYMQKISKVQPKSKARVAVIGAGPAGLSAAYFLAKAGMNVTVFDKREKAGGTVEFVIPDFRISREAIKKDIELIESMGVKFEFGVTPKISVADYKAKGFEYVFLAIGAGRTNALEIQGDTERVKGAIPFLEAFNTDRKGLNLGKKVAVVGGGNSAMDAARAALRVEGVKEVYIVYRRTKDYMPADEEELAYAQKDGVIFKELLTPVSLSGGVLKCQVMELGPADASGRRSPVPCTGVYEDLPVDTVLSAIGELIDYDLLKTNGIEVGEKGKIKVNDETLETNVENVYLGGDALVGPWTVVGAISHGTKVARAILEKEQLEFKQEFASRITFDKEKQLLDVRTKKAVMQPVYDDEQETGRCLECNYLCNICSEVCPNRANLMIPVEGEGLTNRNQILHVDGMCNECGNCETFCPYDDAPYKVKMTLFWSEKEFADSANTGFVILQEAPALIVKLRLKGEVMEVAFDQSGNTNASIDRSLAAFIWTVVQQYPYLYKV</sequence>
<dbReference type="PROSITE" id="PS51379">
    <property type="entry name" value="4FE4S_FER_2"/>
    <property type="match status" value="1"/>
</dbReference>
<evidence type="ECO:0000256" key="1">
    <source>
        <dbReference type="ARBA" id="ARBA00022723"/>
    </source>
</evidence>